<evidence type="ECO:0000256" key="3">
    <source>
        <dbReference type="ARBA" id="ARBA00022806"/>
    </source>
</evidence>
<dbReference type="PANTHER" id="PTHR47959:SF3">
    <property type="entry name" value="ATP-DEPENDENT RNA HELICASE SRMB"/>
    <property type="match status" value="1"/>
</dbReference>
<reference evidence="10 11" key="1">
    <citation type="journal article" date="2011" name="Front. Microbiol.">
        <title>Genomic signatures of strain selection and enhancement in Bacillus atrophaeus var. globigii, a historical biowarfare simulant.</title>
        <authorList>
            <person name="Gibbons H.S."/>
            <person name="Broomall S.M."/>
            <person name="McNew L.A."/>
            <person name="Daligault H."/>
            <person name="Chapman C."/>
            <person name="Bruce D."/>
            <person name="Karavis M."/>
            <person name="Krepps M."/>
            <person name="McGregor P.A."/>
            <person name="Hong C."/>
            <person name="Park K.H."/>
            <person name="Akmal A."/>
            <person name="Feldman A."/>
            <person name="Lin J.S."/>
            <person name="Chang W.E."/>
            <person name="Higgs B.W."/>
            <person name="Demirev P."/>
            <person name="Lindquist J."/>
            <person name="Liem A."/>
            <person name="Fochler E."/>
            <person name="Read T.D."/>
            <person name="Tapia R."/>
            <person name="Johnson S."/>
            <person name="Bishop-Lilly K.A."/>
            <person name="Detter C."/>
            <person name="Han C."/>
            <person name="Sozhamannan S."/>
            <person name="Rosenzweig C.N."/>
            <person name="Skowronski E.W."/>
        </authorList>
    </citation>
    <scope>NUCLEOTIDE SEQUENCE [LARGE SCALE GENOMIC DNA]</scope>
    <source>
        <strain evidence="10 11">CC-PW-9</strain>
    </source>
</reference>
<feature type="domain" description="Helicase C-terminal" evidence="9">
    <location>
        <begin position="233"/>
        <end position="387"/>
    </location>
</feature>
<dbReference type="AlphaFoldDB" id="A0A432ZSG9"/>
<keyword evidence="11" id="KW-1185">Reference proteome</keyword>
<keyword evidence="3 6" id="KW-0347">Helicase</keyword>
<dbReference type="InterPro" id="IPR027417">
    <property type="entry name" value="P-loop_NTPase"/>
</dbReference>
<evidence type="ECO:0000256" key="6">
    <source>
        <dbReference type="RuleBase" id="RU000492"/>
    </source>
</evidence>
<dbReference type="GO" id="GO:0005524">
    <property type="term" value="F:ATP binding"/>
    <property type="evidence" value="ECO:0007669"/>
    <property type="project" value="UniProtKB-KW"/>
</dbReference>
<feature type="compositionally biased region" description="Basic residues" evidence="7">
    <location>
        <begin position="390"/>
        <end position="408"/>
    </location>
</feature>
<evidence type="ECO:0000256" key="1">
    <source>
        <dbReference type="ARBA" id="ARBA00022741"/>
    </source>
</evidence>
<dbReference type="InterPro" id="IPR014001">
    <property type="entry name" value="Helicase_ATP-bd"/>
</dbReference>
<organism evidence="10 11">
    <name type="scientific">Idiomarina tyrosinivorans</name>
    <dbReference type="NCBI Taxonomy" id="1445662"/>
    <lineage>
        <taxon>Bacteria</taxon>
        <taxon>Pseudomonadati</taxon>
        <taxon>Pseudomonadota</taxon>
        <taxon>Gammaproteobacteria</taxon>
        <taxon>Alteromonadales</taxon>
        <taxon>Idiomarinaceae</taxon>
        <taxon>Idiomarina</taxon>
    </lineage>
</organism>
<dbReference type="GO" id="GO:0003724">
    <property type="term" value="F:RNA helicase activity"/>
    <property type="evidence" value="ECO:0007669"/>
    <property type="project" value="UniProtKB-ARBA"/>
</dbReference>
<comment type="caution">
    <text evidence="10">The sequence shown here is derived from an EMBL/GenBank/DDBJ whole genome shotgun (WGS) entry which is preliminary data.</text>
</comment>
<dbReference type="GO" id="GO:0003676">
    <property type="term" value="F:nucleic acid binding"/>
    <property type="evidence" value="ECO:0007669"/>
    <property type="project" value="InterPro"/>
</dbReference>
<dbReference type="RefSeq" id="WP_126841309.1">
    <property type="nucleotide sequence ID" value="NZ_PIQH01000003.1"/>
</dbReference>
<dbReference type="SUPFAM" id="SSF52540">
    <property type="entry name" value="P-loop containing nucleoside triphosphate hydrolases"/>
    <property type="match status" value="1"/>
</dbReference>
<evidence type="ECO:0000259" key="8">
    <source>
        <dbReference type="PROSITE" id="PS51192"/>
    </source>
</evidence>
<dbReference type="GO" id="GO:0005829">
    <property type="term" value="C:cytosol"/>
    <property type="evidence" value="ECO:0007669"/>
    <property type="project" value="TreeGrafter"/>
</dbReference>
<dbReference type="Proteomes" id="UP000287996">
    <property type="component" value="Unassembled WGS sequence"/>
</dbReference>
<evidence type="ECO:0000256" key="5">
    <source>
        <dbReference type="ARBA" id="ARBA00038437"/>
    </source>
</evidence>
<dbReference type="CDD" id="cd18787">
    <property type="entry name" value="SF2_C_DEAD"/>
    <property type="match status" value="1"/>
</dbReference>
<dbReference type="InterPro" id="IPR011545">
    <property type="entry name" value="DEAD/DEAH_box_helicase_dom"/>
</dbReference>
<dbReference type="EMBL" id="PIQH01000003">
    <property type="protein sequence ID" value="RUO80778.1"/>
    <property type="molecule type" value="Genomic_DNA"/>
</dbReference>
<dbReference type="InterPro" id="IPR000629">
    <property type="entry name" value="RNA-helicase_DEAD-box_CS"/>
</dbReference>
<dbReference type="InterPro" id="IPR001650">
    <property type="entry name" value="Helicase_C-like"/>
</dbReference>
<protein>
    <submittedName>
        <fullName evidence="10">ATP-dependent RNA helicase SrmB</fullName>
    </submittedName>
</protein>
<evidence type="ECO:0000259" key="9">
    <source>
        <dbReference type="PROSITE" id="PS51194"/>
    </source>
</evidence>
<feature type="domain" description="Helicase ATP-binding" evidence="8">
    <location>
        <begin position="34"/>
        <end position="208"/>
    </location>
</feature>
<evidence type="ECO:0000313" key="11">
    <source>
        <dbReference type="Proteomes" id="UP000287996"/>
    </source>
</evidence>
<keyword evidence="4 6" id="KW-0067">ATP-binding</keyword>
<accession>A0A432ZSG9</accession>
<dbReference type="InterPro" id="IPR044742">
    <property type="entry name" value="DEAD/DEAH_RhlB"/>
</dbReference>
<dbReference type="CDD" id="cd00268">
    <property type="entry name" value="DEADc"/>
    <property type="match status" value="1"/>
</dbReference>
<gene>
    <name evidence="10" type="ORF">CWI84_04115</name>
</gene>
<dbReference type="PROSITE" id="PS00039">
    <property type="entry name" value="DEAD_ATP_HELICASE"/>
    <property type="match status" value="1"/>
</dbReference>
<feature type="region of interest" description="Disordered" evidence="7">
    <location>
        <begin position="382"/>
        <end position="408"/>
    </location>
</feature>
<dbReference type="PROSITE" id="PS51194">
    <property type="entry name" value="HELICASE_CTER"/>
    <property type="match status" value="1"/>
</dbReference>
<evidence type="ECO:0000256" key="2">
    <source>
        <dbReference type="ARBA" id="ARBA00022801"/>
    </source>
</evidence>
<dbReference type="Gene3D" id="3.40.50.300">
    <property type="entry name" value="P-loop containing nucleotide triphosphate hydrolases"/>
    <property type="match status" value="2"/>
</dbReference>
<dbReference type="NCBIfam" id="NF008394">
    <property type="entry name" value="PRK11192.1"/>
    <property type="match status" value="1"/>
</dbReference>
<dbReference type="SMART" id="SM00487">
    <property type="entry name" value="DEXDc"/>
    <property type="match status" value="1"/>
</dbReference>
<evidence type="ECO:0000256" key="4">
    <source>
        <dbReference type="ARBA" id="ARBA00022840"/>
    </source>
</evidence>
<keyword evidence="2 6" id="KW-0378">Hydrolase</keyword>
<dbReference type="Pfam" id="PF00270">
    <property type="entry name" value="DEAD"/>
    <property type="match status" value="1"/>
</dbReference>
<name>A0A432ZSG9_9GAMM</name>
<evidence type="ECO:0000313" key="10">
    <source>
        <dbReference type="EMBL" id="RUO80778.1"/>
    </source>
</evidence>
<dbReference type="InterPro" id="IPR050079">
    <property type="entry name" value="DEAD_box_RNA_helicase"/>
</dbReference>
<sequence length="408" mass="45868">MTPDWAELGLDDALIKVLLANQLNKPTKVQQQALPVALDGRDLLLSAPTGTGKTLAFLLPALQHMLDFPRRKPGAARVLVLTPTRELAEQIGGQTKQFEQSSGLRSVVITGGINYGSQLSQLEQGHELVIATPGRLADLLGAEQYHLDDVEWLIIDEADRMLDMGFRSVVDDIATATRSRQQSILVSATLDSEGVAQFAKRILNEPEAIDVHPPRRERGKIQQLMYQADTLEHKQQLLLRLLGEHQGRRLVFVRTRERVEQLAGHLRREYQDDHVLTLRGDMPQADRQQIINRLQQDKDAILVATDVAARGLDIDDVSLVVNFDLPKSADVYIHRIGRTARGGKKGLAIALVEAHDALLLGRIERYQGEKIERRVIDDLRPQYKFPATQKTRKKSKKKVPKKPKKSRR</sequence>
<dbReference type="Pfam" id="PF00271">
    <property type="entry name" value="Helicase_C"/>
    <property type="match status" value="1"/>
</dbReference>
<proteinExistence type="inferred from homology"/>
<dbReference type="PROSITE" id="PS51192">
    <property type="entry name" value="HELICASE_ATP_BIND_1"/>
    <property type="match status" value="1"/>
</dbReference>
<dbReference type="OrthoDB" id="6232645at2"/>
<dbReference type="GO" id="GO:0016787">
    <property type="term" value="F:hydrolase activity"/>
    <property type="evidence" value="ECO:0007669"/>
    <property type="project" value="UniProtKB-KW"/>
</dbReference>
<dbReference type="PANTHER" id="PTHR47959">
    <property type="entry name" value="ATP-DEPENDENT RNA HELICASE RHLE-RELATED"/>
    <property type="match status" value="1"/>
</dbReference>
<keyword evidence="1 6" id="KW-0547">Nucleotide-binding</keyword>
<comment type="similarity">
    <text evidence="5 6">Belongs to the DEAD box helicase family.</text>
</comment>
<dbReference type="SMART" id="SM00490">
    <property type="entry name" value="HELICc"/>
    <property type="match status" value="1"/>
</dbReference>
<evidence type="ECO:0000256" key="7">
    <source>
        <dbReference type="SAM" id="MobiDB-lite"/>
    </source>
</evidence>